<dbReference type="PANTHER" id="PTHR47505:SF1">
    <property type="entry name" value="DNA UTILIZATION PROTEIN YHGH"/>
    <property type="match status" value="1"/>
</dbReference>
<reference evidence="3" key="1">
    <citation type="journal article" date="2019" name="Int. J. Syst. Evol. Microbiol.">
        <title>The Global Catalogue of Microorganisms (GCM) 10K type strain sequencing project: providing services to taxonomists for standard genome sequencing and annotation.</title>
        <authorList>
            <consortium name="The Broad Institute Genomics Platform"/>
            <consortium name="The Broad Institute Genome Sequencing Center for Infectious Disease"/>
            <person name="Wu L."/>
            <person name="Ma J."/>
        </authorList>
    </citation>
    <scope>NUCLEOTIDE SEQUENCE [LARGE SCALE GENOMIC DNA]</scope>
    <source>
        <strain evidence="3">CCM 8912</strain>
    </source>
</reference>
<sequence>MNCLLCHQPLRDDPGLSGLLDARPLRLAQLCRRCFARFDQIDQQTVCPGCGRADSPSLCQDCRRWKAQGEQLLNHRAWFRYTAPMKDFIQQYKGLGDYHLHGAFADVLQVVGENQALVPIPSERGHYARRGFDPVLGLFGHLPLALWLTKADTPVPQAQKTRAERLLTRQSFTAHLPAKVPPRIVLLDDLYTTGRTLYHAKAALRAAGFEGEVISRSLIR</sequence>
<dbReference type="SUPFAM" id="SSF53271">
    <property type="entry name" value="PRTase-like"/>
    <property type="match status" value="1"/>
</dbReference>
<evidence type="ECO:0000313" key="2">
    <source>
        <dbReference type="EMBL" id="MFD1440238.1"/>
    </source>
</evidence>
<gene>
    <name evidence="2" type="ORF">ACFQ5K_02365</name>
</gene>
<keyword evidence="3" id="KW-1185">Reference proteome</keyword>
<accession>A0ABW4CVA5</accession>
<dbReference type="EMBL" id="JBHTOK010000010">
    <property type="protein sequence ID" value="MFD1440238.1"/>
    <property type="molecule type" value="Genomic_DNA"/>
</dbReference>
<dbReference type="CDD" id="cd06223">
    <property type="entry name" value="PRTases_typeI"/>
    <property type="match status" value="1"/>
</dbReference>
<organism evidence="2 3">
    <name type="scientific">Lacticaseibacillus hegangensis</name>
    <dbReference type="NCBI Taxonomy" id="2486010"/>
    <lineage>
        <taxon>Bacteria</taxon>
        <taxon>Bacillati</taxon>
        <taxon>Bacillota</taxon>
        <taxon>Bacilli</taxon>
        <taxon>Lactobacillales</taxon>
        <taxon>Lactobacillaceae</taxon>
        <taxon>Lacticaseibacillus</taxon>
    </lineage>
</organism>
<dbReference type="InterPro" id="IPR029057">
    <property type="entry name" value="PRTase-like"/>
</dbReference>
<comment type="similarity">
    <text evidence="1">Belongs to the ComF/GntX family.</text>
</comment>
<dbReference type="InterPro" id="IPR051910">
    <property type="entry name" value="ComF/GntX_DNA_util-trans"/>
</dbReference>
<proteinExistence type="inferred from homology"/>
<dbReference type="RefSeq" id="WP_379909042.1">
    <property type="nucleotide sequence ID" value="NZ_JBHTOK010000010.1"/>
</dbReference>
<comment type="caution">
    <text evidence="2">The sequence shown here is derived from an EMBL/GenBank/DDBJ whole genome shotgun (WGS) entry which is preliminary data.</text>
</comment>
<dbReference type="Proteomes" id="UP001597212">
    <property type="component" value="Unassembled WGS sequence"/>
</dbReference>
<name>A0ABW4CVA5_9LACO</name>
<protein>
    <submittedName>
        <fullName evidence="2">ComF family protein</fullName>
    </submittedName>
</protein>
<evidence type="ECO:0000313" key="3">
    <source>
        <dbReference type="Proteomes" id="UP001597212"/>
    </source>
</evidence>
<dbReference type="PANTHER" id="PTHR47505">
    <property type="entry name" value="DNA UTILIZATION PROTEIN YHGH"/>
    <property type="match status" value="1"/>
</dbReference>
<dbReference type="InterPro" id="IPR000836">
    <property type="entry name" value="PRTase_dom"/>
</dbReference>
<evidence type="ECO:0000256" key="1">
    <source>
        <dbReference type="ARBA" id="ARBA00008007"/>
    </source>
</evidence>